<keyword evidence="2" id="KW-1185">Reference proteome</keyword>
<sequence>MTTMVKVPFDSGTARFDQDKLATALLVWLDAAGLEGQRRLAAVRNRLRDEHGIDAGEAISLTVAARICDERGIDPYASAA</sequence>
<dbReference type="RefSeq" id="WP_203761189.1">
    <property type="nucleotide sequence ID" value="NZ_BAAABO010000029.1"/>
</dbReference>
<reference evidence="1 2" key="1">
    <citation type="submission" date="2021-01" db="EMBL/GenBank/DDBJ databases">
        <title>Whole genome shotgun sequence of Actinoplanes deccanensis NBRC 13994.</title>
        <authorList>
            <person name="Komaki H."/>
            <person name="Tamura T."/>
        </authorList>
    </citation>
    <scope>NUCLEOTIDE SEQUENCE [LARGE SCALE GENOMIC DNA]</scope>
    <source>
        <strain evidence="1 2">NBRC 13994</strain>
    </source>
</reference>
<evidence type="ECO:0000313" key="2">
    <source>
        <dbReference type="Proteomes" id="UP000609879"/>
    </source>
</evidence>
<organism evidence="1 2">
    <name type="scientific">Paractinoplanes deccanensis</name>
    <dbReference type="NCBI Taxonomy" id="113561"/>
    <lineage>
        <taxon>Bacteria</taxon>
        <taxon>Bacillati</taxon>
        <taxon>Actinomycetota</taxon>
        <taxon>Actinomycetes</taxon>
        <taxon>Micromonosporales</taxon>
        <taxon>Micromonosporaceae</taxon>
        <taxon>Paractinoplanes</taxon>
    </lineage>
</organism>
<dbReference type="EMBL" id="BOMI01000033">
    <property type="protein sequence ID" value="GID73259.1"/>
    <property type="molecule type" value="Genomic_DNA"/>
</dbReference>
<comment type="caution">
    <text evidence="1">The sequence shown here is derived from an EMBL/GenBank/DDBJ whole genome shotgun (WGS) entry which is preliminary data.</text>
</comment>
<evidence type="ECO:0000313" key="1">
    <source>
        <dbReference type="EMBL" id="GID73259.1"/>
    </source>
</evidence>
<name>A0ABQ3XZV3_9ACTN</name>
<protein>
    <submittedName>
        <fullName evidence="1">Uncharacterized protein</fullName>
    </submittedName>
</protein>
<accession>A0ABQ3XZV3</accession>
<proteinExistence type="predicted"/>
<gene>
    <name evidence="1" type="ORF">Ade02nite_19000</name>
</gene>
<dbReference type="Proteomes" id="UP000609879">
    <property type="component" value="Unassembled WGS sequence"/>
</dbReference>